<evidence type="ECO:0000256" key="1">
    <source>
        <dbReference type="SAM" id="MobiDB-lite"/>
    </source>
</evidence>
<name>A0AAE0W312_9BIVA</name>
<organism evidence="3 4">
    <name type="scientific">Potamilus streckersoni</name>
    <dbReference type="NCBI Taxonomy" id="2493646"/>
    <lineage>
        <taxon>Eukaryota</taxon>
        <taxon>Metazoa</taxon>
        <taxon>Spiralia</taxon>
        <taxon>Lophotrochozoa</taxon>
        <taxon>Mollusca</taxon>
        <taxon>Bivalvia</taxon>
        <taxon>Autobranchia</taxon>
        <taxon>Heteroconchia</taxon>
        <taxon>Palaeoheterodonta</taxon>
        <taxon>Unionida</taxon>
        <taxon>Unionoidea</taxon>
        <taxon>Unionidae</taxon>
        <taxon>Ambleminae</taxon>
        <taxon>Lampsilini</taxon>
        <taxon>Potamilus</taxon>
    </lineage>
</organism>
<reference evidence="3" key="2">
    <citation type="journal article" date="2021" name="Genome Biol. Evol.">
        <title>Developing a high-quality reference genome for a parasitic bivalve with doubly uniparental inheritance (Bivalvia: Unionida).</title>
        <authorList>
            <person name="Smith C.H."/>
        </authorList>
    </citation>
    <scope>NUCLEOTIDE SEQUENCE</scope>
    <source>
        <strain evidence="3">CHS0354</strain>
        <tissue evidence="3">Mantle</tissue>
    </source>
</reference>
<gene>
    <name evidence="3" type="ORF">CHS0354_019834</name>
</gene>
<dbReference type="AlphaFoldDB" id="A0AAE0W312"/>
<evidence type="ECO:0000313" key="4">
    <source>
        <dbReference type="Proteomes" id="UP001195483"/>
    </source>
</evidence>
<accession>A0AAE0W312</accession>
<evidence type="ECO:0000313" key="3">
    <source>
        <dbReference type="EMBL" id="KAK3600208.1"/>
    </source>
</evidence>
<sequence length="489" mass="56063">MSDKERRYLRQRGVISQTKRDLYPLIIMSKEMYHSIFYQSDGGALAHEIKDFFARRKYNIRFNLHKLQDADTRKASFSGVTILLITPESHDFIQSGKDSDLNKLFPNPDFTVALLFHVGKSRDEISKILASRVKNSHRWTLLEFRSGTGLSTLGIHIMQIVEKVECDSLPSSSVRQFQVWKPEGIKPRQHVILILDKPVDEDTEVKVLQEWDGAKQEAQQLNSMTYSFIIGDAKPGKNNIEVFVNNVSYGKAMLHVNYVEPEKEQISTLLHSVINPVELLCQCLHIVPENRQDLDMELVDLLSKDKNSVSNIFYQRFGDSHSKSVLPTLLHFGAKYGMTQFCLQLIKLPGSHHSLRMKNKDGLLPYDMARNGGFDDLAAFLQKTEEEEGIQITSNPQFSLEDIDSDDTFPSSTNHEWKKHVTRYGLEQRLLLNYERPQISPDYSANSRRMTDVTGNVGCRPNLRRNQSLPPMGNIKRKEHPYDLPSDTP</sequence>
<dbReference type="SMART" id="SM01282">
    <property type="entry name" value="DBB"/>
    <property type="match status" value="1"/>
</dbReference>
<dbReference type="GO" id="GO:0005829">
    <property type="term" value="C:cytosol"/>
    <property type="evidence" value="ECO:0007669"/>
    <property type="project" value="TreeGrafter"/>
</dbReference>
<dbReference type="GO" id="GO:0005104">
    <property type="term" value="F:fibroblast growth factor receptor binding"/>
    <property type="evidence" value="ECO:0007669"/>
    <property type="project" value="TreeGrafter"/>
</dbReference>
<dbReference type="InterPro" id="IPR017893">
    <property type="entry name" value="DBB_domain"/>
</dbReference>
<dbReference type="InterPro" id="IPR052446">
    <property type="entry name" value="B-cell_PI3K-Signaling_Adptrs"/>
</dbReference>
<reference evidence="3" key="3">
    <citation type="submission" date="2023-05" db="EMBL/GenBank/DDBJ databases">
        <authorList>
            <person name="Smith C.H."/>
        </authorList>
    </citation>
    <scope>NUCLEOTIDE SEQUENCE</scope>
    <source>
        <strain evidence="3">CHS0354</strain>
        <tissue evidence="3">Mantle</tissue>
    </source>
</reference>
<comment type="caution">
    <text evidence="3">The sequence shown here is derived from an EMBL/GenBank/DDBJ whole genome shotgun (WGS) entry which is preliminary data.</text>
</comment>
<reference evidence="3" key="1">
    <citation type="journal article" date="2021" name="Genome Biol. Evol.">
        <title>A High-Quality Reference Genome for a Parasitic Bivalve with Doubly Uniparental Inheritance (Bivalvia: Unionida).</title>
        <authorList>
            <person name="Smith C.H."/>
        </authorList>
    </citation>
    <scope>NUCLEOTIDE SEQUENCE</scope>
    <source>
        <strain evidence="3">CHS0354</strain>
    </source>
</reference>
<dbReference type="PANTHER" id="PTHR16267">
    <property type="entry name" value="BANK1/PIK3AP1 FAMILY MEMBER"/>
    <property type="match status" value="1"/>
</dbReference>
<feature type="domain" description="DBB" evidence="2">
    <location>
        <begin position="176"/>
        <end position="314"/>
    </location>
</feature>
<keyword evidence="4" id="KW-1185">Reference proteome</keyword>
<dbReference type="GO" id="GO:0005068">
    <property type="term" value="F:transmembrane receptor protein tyrosine kinase adaptor activity"/>
    <property type="evidence" value="ECO:0007669"/>
    <property type="project" value="TreeGrafter"/>
</dbReference>
<dbReference type="PANTHER" id="PTHR16267:SF11">
    <property type="entry name" value="STUMPS, ISOFORM E"/>
    <property type="match status" value="1"/>
</dbReference>
<dbReference type="Pfam" id="PF14545">
    <property type="entry name" value="DBB"/>
    <property type="match status" value="1"/>
</dbReference>
<dbReference type="Proteomes" id="UP001195483">
    <property type="component" value="Unassembled WGS sequence"/>
</dbReference>
<protein>
    <recommendedName>
        <fullName evidence="2">DBB domain-containing protein</fullName>
    </recommendedName>
</protein>
<proteinExistence type="predicted"/>
<dbReference type="PROSITE" id="PS51376">
    <property type="entry name" value="DBB"/>
    <property type="match status" value="1"/>
</dbReference>
<dbReference type="EMBL" id="JAEAOA010001207">
    <property type="protein sequence ID" value="KAK3600208.1"/>
    <property type="molecule type" value="Genomic_DNA"/>
</dbReference>
<feature type="region of interest" description="Disordered" evidence="1">
    <location>
        <begin position="442"/>
        <end position="489"/>
    </location>
</feature>
<evidence type="ECO:0000259" key="2">
    <source>
        <dbReference type="PROSITE" id="PS51376"/>
    </source>
</evidence>